<dbReference type="CDD" id="cd02249">
    <property type="entry name" value="ZZ"/>
    <property type="match status" value="1"/>
</dbReference>
<dbReference type="SMART" id="SM00291">
    <property type="entry name" value="ZnF_ZZ"/>
    <property type="match status" value="1"/>
</dbReference>
<evidence type="ECO:0000256" key="5">
    <source>
        <dbReference type="SAM" id="MobiDB-lite"/>
    </source>
</evidence>
<organism evidence="7 8">
    <name type="scientific">Drechslerella dactyloides</name>
    <name type="common">Nematode-trapping fungus</name>
    <name type="synonym">Arthrobotrys dactyloides</name>
    <dbReference type="NCBI Taxonomy" id="74499"/>
    <lineage>
        <taxon>Eukaryota</taxon>
        <taxon>Fungi</taxon>
        <taxon>Dikarya</taxon>
        <taxon>Ascomycota</taxon>
        <taxon>Pezizomycotina</taxon>
        <taxon>Orbiliomycetes</taxon>
        <taxon>Orbiliales</taxon>
        <taxon>Orbiliaceae</taxon>
        <taxon>Drechslerella</taxon>
    </lineage>
</organism>
<protein>
    <recommendedName>
        <fullName evidence="6">ZZ-type domain-containing protein</fullName>
    </recommendedName>
</protein>
<dbReference type="Gene3D" id="3.40.50.300">
    <property type="entry name" value="P-loop containing nucleotide triphosphate hydrolases"/>
    <property type="match status" value="1"/>
</dbReference>
<comment type="caution">
    <text evidence="7">The sequence shown here is derived from an EMBL/GenBank/DDBJ whole genome shotgun (WGS) entry which is preliminary data.</text>
</comment>
<keyword evidence="3" id="KW-0863">Zinc-finger</keyword>
<keyword evidence="4" id="KW-0862">Zinc</keyword>
<sequence>MDPGDINVMWERALAEYEATTKESVKNETSKTVLNRIVTFWNIERPSKPSDEPSKASNDPSTTAAADTDKSLAAFLMSHTGTFNKARKNGTWNAIGHFLAQYTNTAKDLVSIAGTGGSLAFPPAAVIVLVTTHAAGAIAEVTKELDAIEQLFEVMTSFSRRVNLLKDKVPPEPAYQAMVIDVFRNMLAFCGDVSRRAREGLGKVGAFFKALVRGGDPMVKAACDNVLTSIHRLDSATIFQTLANTVDMNMKITSLHAMTQSSFEGLHADFSGLRGELAQNLLSRDREDDRVKRVDQNTTVMLELLLGSKGASTVDTKSQKFRSLEIVTKSLFTGAEKHVVRRLMELEQTRVAGIFDWISNEPAYDELRQSQQNVLCVSGESGMGKSFLAYQIYSGLRAKFEAEHAAVAVAYFAFDSSVRELRTMESMLKFCSVQVAQQSDEYQGYLRELISLKTPIEDDCWFYLFDPGVKKLKAEMKVFIIVDGVDELDEFQRWEFDEIVQYLRHRDSSRSNLQPHLVLVGSLGSWLPNIPKGQFLLLDKERLRKHGDLRLLAEARLDSPRFPKLTRLRPGLRHQIVKTIENNADTFLYIDHMLRRLNAIGSVFLIRKQIERPPYSTDEIYKWLLEECARAHTLKEQEMLGYLFTWLAYSKTPLSLDAAQRLLNIVAKLVSSDTIINIEEEARGRVSKILAILDADAERPDAQDASEEADDHQCSYKNESTHASHDEHEEAFIGFQETSLLEYFRGNASESSKPLRPSKSAARLMLFKMSVAVLTEPAAYGADDAGSSKKELPPHASLARETRPPQFRSFAAKSWRTTLNEIADEWAQLDDDSINRTDLESVVLKLSDLLDGENDGIMILQDANPITHPNVEILENINILAPTQDGQRELLAKMEALAVRARSLGLDESKGRWFEKPPDTETPVTISTSITASLAKRHIKNWLKAQTGDEAYLSSRFAVQALYSLPKDQFSILLKGTTLLEDGVHDPKRPSCEFLEEIVKFGGGGLDPRAYGKISMALYATSVGSIAHGDVNAALKGIEIAKASGDETAFAGDMFMLNYRVGRSWFESLNVQLFDKVVADNYLTHLDRVRRWFVKAVEAAATIPKDSKDYPELKPTINVAYQMLALVQFHFTEHFDDVLGTMRLAEETAAPDTWRRYFNQLVEAFGSAKKWSEIIELTEIIDNPLAEDFRRPLTYTYINRAAKACKREDHVREIYHKAACRPDPQGAEVPATLLRWSIFERFVRADTAAAKTQLYKLLNSQCRTGYLRSAARQLVDIVLEDFRLATTYDGKEAALAEMEKIVEKVKQRHGFEFRPELSVIPLPLATMRRKLGPTRAFHSAFNASFDACIEALQDDSPTNDADSLLVLARLLTFLSDDREDARTAMTCRFYNVTRVSALDGDEFNPGMSCDACRKSITRVDATDKVYTCVTCSDIDLCAACYASITTGESEKDESYVPVCPGGHEYLGYPADDWEGVTGGVLMRGGKGVPFAEWRDGLQEKWKADWEKYCRTQLQP</sequence>
<accession>A0AAD6ITI5</accession>
<dbReference type="GO" id="GO:0008270">
    <property type="term" value="F:zinc ion binding"/>
    <property type="evidence" value="ECO:0007669"/>
    <property type="project" value="UniProtKB-KW"/>
</dbReference>
<dbReference type="Proteomes" id="UP001221413">
    <property type="component" value="Unassembled WGS sequence"/>
</dbReference>
<dbReference type="SUPFAM" id="SSF57850">
    <property type="entry name" value="RING/U-box"/>
    <property type="match status" value="1"/>
</dbReference>
<keyword evidence="8" id="KW-1185">Reference proteome</keyword>
<dbReference type="InterPro" id="IPR043145">
    <property type="entry name" value="Znf_ZZ_sf"/>
</dbReference>
<feature type="compositionally biased region" description="Basic and acidic residues" evidence="5">
    <location>
        <begin position="786"/>
        <end position="802"/>
    </location>
</feature>
<feature type="compositionally biased region" description="Basic and acidic residues" evidence="5">
    <location>
        <begin position="45"/>
        <end position="54"/>
    </location>
</feature>
<feature type="compositionally biased region" description="Polar residues" evidence="5">
    <location>
        <begin position="55"/>
        <end position="64"/>
    </location>
</feature>
<dbReference type="InterPro" id="IPR000433">
    <property type="entry name" value="Znf_ZZ"/>
</dbReference>
<gene>
    <name evidence="7" type="ORF">Dda_6435</name>
</gene>
<dbReference type="PANTHER" id="PTHR10039:SF17">
    <property type="entry name" value="FUNGAL STAND N-TERMINAL GOODBYE DOMAIN-CONTAINING PROTEIN-RELATED"/>
    <property type="match status" value="1"/>
</dbReference>
<evidence type="ECO:0000256" key="3">
    <source>
        <dbReference type="ARBA" id="ARBA00022771"/>
    </source>
</evidence>
<evidence type="ECO:0000313" key="7">
    <source>
        <dbReference type="EMBL" id="KAJ6258395.1"/>
    </source>
</evidence>
<keyword evidence="1" id="KW-0479">Metal-binding</keyword>
<evidence type="ECO:0000256" key="4">
    <source>
        <dbReference type="ARBA" id="ARBA00022833"/>
    </source>
</evidence>
<evidence type="ECO:0000256" key="2">
    <source>
        <dbReference type="ARBA" id="ARBA00022737"/>
    </source>
</evidence>
<feature type="region of interest" description="Disordered" evidence="5">
    <location>
        <begin position="782"/>
        <end position="802"/>
    </location>
</feature>
<dbReference type="InterPro" id="IPR027417">
    <property type="entry name" value="P-loop_NTPase"/>
</dbReference>
<evidence type="ECO:0000313" key="8">
    <source>
        <dbReference type="Proteomes" id="UP001221413"/>
    </source>
</evidence>
<feature type="domain" description="ZZ-type" evidence="6">
    <location>
        <begin position="1403"/>
        <end position="1451"/>
    </location>
</feature>
<feature type="region of interest" description="Disordered" evidence="5">
    <location>
        <begin position="44"/>
        <end position="64"/>
    </location>
</feature>
<keyword evidence="2" id="KW-0677">Repeat</keyword>
<evidence type="ECO:0000259" key="6">
    <source>
        <dbReference type="SMART" id="SM00291"/>
    </source>
</evidence>
<dbReference type="SUPFAM" id="SSF52540">
    <property type="entry name" value="P-loop containing nucleoside triphosphate hydrolases"/>
    <property type="match status" value="1"/>
</dbReference>
<dbReference type="PANTHER" id="PTHR10039">
    <property type="entry name" value="AMELOGENIN"/>
    <property type="match status" value="1"/>
</dbReference>
<dbReference type="Pfam" id="PF24883">
    <property type="entry name" value="NPHP3_N"/>
    <property type="match status" value="1"/>
</dbReference>
<reference evidence="7" key="1">
    <citation type="submission" date="2023-01" db="EMBL/GenBank/DDBJ databases">
        <title>The chitinases involved in constricting ring structure development in the nematode-trapping fungus Drechslerella dactyloides.</title>
        <authorList>
            <person name="Wang R."/>
            <person name="Zhang L."/>
            <person name="Tang P."/>
            <person name="Li S."/>
            <person name="Liang L."/>
        </authorList>
    </citation>
    <scope>NUCLEOTIDE SEQUENCE</scope>
    <source>
        <strain evidence="7">YMF1.00031</strain>
    </source>
</reference>
<evidence type="ECO:0000256" key="1">
    <source>
        <dbReference type="ARBA" id="ARBA00022723"/>
    </source>
</evidence>
<proteinExistence type="predicted"/>
<dbReference type="EMBL" id="JAQGDS010000008">
    <property type="protein sequence ID" value="KAJ6258395.1"/>
    <property type="molecule type" value="Genomic_DNA"/>
</dbReference>
<name>A0AAD6ITI5_DREDA</name>
<dbReference type="Gene3D" id="3.30.60.90">
    <property type="match status" value="1"/>
</dbReference>
<dbReference type="InterPro" id="IPR056884">
    <property type="entry name" value="NPHP3-like_N"/>
</dbReference>